<dbReference type="InterPro" id="IPR000994">
    <property type="entry name" value="Pept_M24"/>
</dbReference>
<keyword evidence="2" id="KW-0378">Hydrolase</keyword>
<protein>
    <submittedName>
        <fullName evidence="2">Aminopeptidase YpdF</fullName>
        <ecNumber evidence="2">3.4.11.-</ecNumber>
    </submittedName>
</protein>
<dbReference type="EC" id="3.4.11.-" evidence="2"/>
<proteinExistence type="predicted"/>
<dbReference type="InterPro" id="IPR050659">
    <property type="entry name" value="Peptidase_M24B"/>
</dbReference>
<reference evidence="2" key="1">
    <citation type="submission" date="2019-08" db="EMBL/GenBank/DDBJ databases">
        <authorList>
            <person name="Kucharzyk K."/>
            <person name="Murdoch R.W."/>
            <person name="Higgins S."/>
            <person name="Loffler F."/>
        </authorList>
    </citation>
    <scope>NUCLEOTIDE SEQUENCE</scope>
</reference>
<accession>A0A644YYG0</accession>
<dbReference type="AlphaFoldDB" id="A0A644YYG0"/>
<feature type="domain" description="Peptidase M24" evidence="1">
    <location>
        <begin position="1"/>
        <end position="127"/>
    </location>
</feature>
<dbReference type="EMBL" id="VSSQ01006630">
    <property type="protein sequence ID" value="MPM33339.1"/>
    <property type="molecule type" value="Genomic_DNA"/>
</dbReference>
<dbReference type="PANTHER" id="PTHR46112:SF3">
    <property type="entry name" value="AMINOPEPTIDASE YPDF"/>
    <property type="match status" value="1"/>
</dbReference>
<dbReference type="Pfam" id="PF00557">
    <property type="entry name" value="Peptidase_M24"/>
    <property type="match status" value="1"/>
</dbReference>
<dbReference type="Gene3D" id="3.90.230.10">
    <property type="entry name" value="Creatinase/methionine aminopeptidase superfamily"/>
    <property type="match status" value="1"/>
</dbReference>
<name>A0A644YYG0_9ZZZZ</name>
<keyword evidence="2" id="KW-0031">Aminopeptidase</keyword>
<sequence>MDFGATFRGYKSDMTRTVAIGHVTDEMAHVYDTVLEAQTAAIKAVKAGVIGRDIDKVARDVIAAAGYGDNFGHGLGHAYGIEIHEGPRFSPRCAEEIPAGCLITVEPGIYLPGKFGVRIEDDILVTEMGCLNLTHSPKTLIIL</sequence>
<comment type="caution">
    <text evidence="2">The sequence shown here is derived from an EMBL/GenBank/DDBJ whole genome shotgun (WGS) entry which is preliminary data.</text>
</comment>
<evidence type="ECO:0000259" key="1">
    <source>
        <dbReference type="Pfam" id="PF00557"/>
    </source>
</evidence>
<keyword evidence="2" id="KW-0645">Protease</keyword>
<dbReference type="GO" id="GO:0004177">
    <property type="term" value="F:aminopeptidase activity"/>
    <property type="evidence" value="ECO:0007669"/>
    <property type="project" value="UniProtKB-KW"/>
</dbReference>
<dbReference type="SUPFAM" id="SSF55920">
    <property type="entry name" value="Creatinase/aminopeptidase"/>
    <property type="match status" value="1"/>
</dbReference>
<dbReference type="PANTHER" id="PTHR46112">
    <property type="entry name" value="AMINOPEPTIDASE"/>
    <property type="match status" value="1"/>
</dbReference>
<evidence type="ECO:0000313" key="2">
    <source>
        <dbReference type="EMBL" id="MPM33339.1"/>
    </source>
</evidence>
<gene>
    <name evidence="2" type="primary">ypdF_8</name>
    <name evidence="2" type="ORF">SDC9_79912</name>
</gene>
<organism evidence="2">
    <name type="scientific">bioreactor metagenome</name>
    <dbReference type="NCBI Taxonomy" id="1076179"/>
    <lineage>
        <taxon>unclassified sequences</taxon>
        <taxon>metagenomes</taxon>
        <taxon>ecological metagenomes</taxon>
    </lineage>
</organism>
<dbReference type="InterPro" id="IPR036005">
    <property type="entry name" value="Creatinase/aminopeptidase-like"/>
</dbReference>